<dbReference type="GO" id="GO:0005737">
    <property type="term" value="C:cytoplasm"/>
    <property type="evidence" value="ECO:0007669"/>
    <property type="project" value="TreeGrafter"/>
</dbReference>
<dbReference type="GO" id="GO:0051301">
    <property type="term" value="P:cell division"/>
    <property type="evidence" value="ECO:0007669"/>
    <property type="project" value="UniProtKB-KW"/>
</dbReference>
<keyword evidence="1" id="KW-0547">Nucleotide-binding</keyword>
<comment type="caution">
    <text evidence="3">The sequence shown here is derived from an EMBL/GenBank/DDBJ whole genome shotgun (WGS) entry which is preliminary data.</text>
</comment>
<dbReference type="GO" id="GO:0005524">
    <property type="term" value="F:ATP binding"/>
    <property type="evidence" value="ECO:0007669"/>
    <property type="project" value="UniProtKB-KW"/>
</dbReference>
<dbReference type="InterPro" id="IPR027417">
    <property type="entry name" value="P-loop_NTPase"/>
</dbReference>
<accession>A0A917CSF1</accession>
<dbReference type="AlphaFoldDB" id="A0A917CSF1"/>
<dbReference type="RefSeq" id="WP_188365444.1">
    <property type="nucleotide sequence ID" value="NZ_BAABJF010000003.1"/>
</dbReference>
<dbReference type="PANTHER" id="PTHR12169">
    <property type="entry name" value="ATPASE N2B"/>
    <property type="match status" value="1"/>
</dbReference>
<keyword evidence="4" id="KW-1185">Reference proteome</keyword>
<evidence type="ECO:0000313" key="3">
    <source>
        <dbReference type="EMBL" id="GGF97327.1"/>
    </source>
</evidence>
<dbReference type="EMBL" id="BMEO01000007">
    <property type="protein sequence ID" value="GGF97327.1"/>
    <property type="molecule type" value="Genomic_DNA"/>
</dbReference>
<keyword evidence="3" id="KW-0131">Cell cycle</keyword>
<dbReference type="NCBIfam" id="NF040713">
    <property type="entry name" value="ZapE"/>
    <property type="match status" value="1"/>
</dbReference>
<dbReference type="Proteomes" id="UP000605253">
    <property type="component" value="Unassembled WGS sequence"/>
</dbReference>
<dbReference type="GO" id="GO:0016887">
    <property type="term" value="F:ATP hydrolysis activity"/>
    <property type="evidence" value="ECO:0007669"/>
    <property type="project" value="InterPro"/>
</dbReference>
<keyword evidence="2" id="KW-0067">ATP-binding</keyword>
<dbReference type="Pfam" id="PF03969">
    <property type="entry name" value="AFG1_ATPase"/>
    <property type="match status" value="1"/>
</dbReference>
<organism evidence="3 4">
    <name type="scientific">Marinicella pacifica</name>
    <dbReference type="NCBI Taxonomy" id="1171543"/>
    <lineage>
        <taxon>Bacteria</taxon>
        <taxon>Pseudomonadati</taxon>
        <taxon>Pseudomonadota</taxon>
        <taxon>Gammaproteobacteria</taxon>
        <taxon>Lysobacterales</taxon>
        <taxon>Marinicellaceae</taxon>
        <taxon>Marinicella</taxon>
    </lineage>
</organism>
<dbReference type="InterPro" id="IPR005654">
    <property type="entry name" value="ATPase_AFG1-like"/>
</dbReference>
<keyword evidence="3" id="KW-0132">Cell division</keyword>
<dbReference type="Gene3D" id="3.40.50.300">
    <property type="entry name" value="P-loop containing nucleotide triphosphate hydrolases"/>
    <property type="match status" value="1"/>
</dbReference>
<reference evidence="3" key="2">
    <citation type="submission" date="2020-09" db="EMBL/GenBank/DDBJ databases">
        <authorList>
            <person name="Sun Q."/>
            <person name="Zhou Y."/>
        </authorList>
    </citation>
    <scope>NUCLEOTIDE SEQUENCE</scope>
    <source>
        <strain evidence="3">CGMCC 1.12181</strain>
    </source>
</reference>
<dbReference type="SUPFAM" id="SSF52540">
    <property type="entry name" value="P-loop containing nucleoside triphosphate hydrolases"/>
    <property type="match status" value="1"/>
</dbReference>
<gene>
    <name evidence="3" type="primary">zapE</name>
    <name evidence="3" type="ORF">GCM10011365_18430</name>
</gene>
<dbReference type="GO" id="GO:0032153">
    <property type="term" value="C:cell division site"/>
    <property type="evidence" value="ECO:0007669"/>
    <property type="project" value="TreeGrafter"/>
</dbReference>
<name>A0A917CSF1_9GAMM</name>
<evidence type="ECO:0000256" key="1">
    <source>
        <dbReference type="ARBA" id="ARBA00022741"/>
    </source>
</evidence>
<dbReference type="PANTHER" id="PTHR12169:SF6">
    <property type="entry name" value="AFG1-LIKE ATPASE"/>
    <property type="match status" value="1"/>
</dbReference>
<sequence length="349" mass="40575">MGPQQRYQQEIDDGTLLPDQRQATVIRSFQRLYDDLRNPVKKKWWARQQPGAAQGLYIYGSVGRGKTHLMDLFYDCVPASVPKRRQHYHDFMQWVHRRLREVDGVSNPIDYIGRQLAKEIKLLCLDEFLVNDIANAMLLSGLLKTLHHNRITLVTTSNVKPDDLYKGGLQRAKFMPAIDWINQYMAVLRLDGAQDYRYQDSHNHEHWYFPLNTSSAKRLAVFFADFASGEVHHQALSVNGRVLPVRSASENMLWCDFEALCGDARGANDYLVLGEQFDFIVVDHIPILTKEMDDRTRRFITLVDVMYEAEVGMVCRAAGHYETLYQGQRMTFEYQRTRSRLTELVRIQP</sequence>
<proteinExistence type="predicted"/>
<protein>
    <submittedName>
        <fullName evidence="3">Cell division protein ZapE</fullName>
    </submittedName>
</protein>
<evidence type="ECO:0000256" key="2">
    <source>
        <dbReference type="ARBA" id="ARBA00022840"/>
    </source>
</evidence>
<evidence type="ECO:0000313" key="4">
    <source>
        <dbReference type="Proteomes" id="UP000605253"/>
    </source>
</evidence>
<reference evidence="3" key="1">
    <citation type="journal article" date="2014" name="Int. J. Syst. Evol. Microbiol.">
        <title>Complete genome sequence of Corynebacterium casei LMG S-19264T (=DSM 44701T), isolated from a smear-ripened cheese.</title>
        <authorList>
            <consortium name="US DOE Joint Genome Institute (JGI-PGF)"/>
            <person name="Walter F."/>
            <person name="Albersmeier A."/>
            <person name="Kalinowski J."/>
            <person name="Ruckert C."/>
        </authorList>
    </citation>
    <scope>NUCLEOTIDE SEQUENCE</scope>
    <source>
        <strain evidence="3">CGMCC 1.12181</strain>
    </source>
</reference>